<sequence>MSMSQEEIEALMNGLDISDEEKPAEESTEVEEESGASMSEDDIEQLIAATNSETPEEETAVVEDEEESAQESEIEKVESDNDETLASPDVKDDITDVLNEIDNMPTPEDEVPEDESEEETSSVDEELISMDDVSTDELEEELIQEIDDNNDDDEEFNKKAESWTSEKINKGEFPLPVEPNTKVVSQLNEVANDSEEKASKIFDVLSFVLDENDAISKNKKDIDAFLDKEVELLTSLSKKFPNIAVFKDRLEEAENMKAVTADISSKLDAENMQIFEAMELMQFHDINRQKIERVMSVIRKLSTYLNNLFEEEGEVKEIAVAKYIHGDGDSEVVGADDLDALIQEFNK</sequence>
<dbReference type="Gene3D" id="1.10.287.500">
    <property type="entry name" value="Helix hairpin bin"/>
    <property type="match status" value="1"/>
</dbReference>
<evidence type="ECO:0008006" key="4">
    <source>
        <dbReference type="Google" id="ProtNLM"/>
    </source>
</evidence>
<protein>
    <recommendedName>
        <fullName evidence="4">Chemotaxis protein CheZ</fullName>
    </recommendedName>
</protein>
<evidence type="ECO:0000313" key="3">
    <source>
        <dbReference type="Proteomes" id="UP000290657"/>
    </source>
</evidence>
<feature type="compositionally biased region" description="Acidic residues" evidence="1">
    <location>
        <begin position="107"/>
        <end position="132"/>
    </location>
</feature>
<keyword evidence="3" id="KW-1185">Reference proteome</keyword>
<name>A0A4Q0XPS1_9BACT</name>
<feature type="compositionally biased region" description="Acidic residues" evidence="1">
    <location>
        <begin position="26"/>
        <end position="44"/>
    </location>
</feature>
<comment type="caution">
    <text evidence="2">The sequence shown here is derived from an EMBL/GenBank/DDBJ whole genome shotgun (WGS) entry which is preliminary data.</text>
</comment>
<gene>
    <name evidence="2" type="ORF">CRV04_09380</name>
</gene>
<dbReference type="Proteomes" id="UP000290657">
    <property type="component" value="Unassembled WGS sequence"/>
</dbReference>
<feature type="compositionally biased region" description="Acidic residues" evidence="1">
    <location>
        <begin position="54"/>
        <end position="72"/>
    </location>
</feature>
<accession>A0A4Q0XPS1</accession>
<dbReference type="EMBL" id="PDKN01000006">
    <property type="protein sequence ID" value="RXJ56247.1"/>
    <property type="molecule type" value="Genomic_DNA"/>
</dbReference>
<organism evidence="2 3">
    <name type="scientific">Candidatus Marinarcus aquaticus</name>
    <dbReference type="NCBI Taxonomy" id="2044504"/>
    <lineage>
        <taxon>Bacteria</taxon>
        <taxon>Pseudomonadati</taxon>
        <taxon>Campylobacterota</taxon>
        <taxon>Epsilonproteobacteria</taxon>
        <taxon>Campylobacterales</taxon>
        <taxon>Arcobacteraceae</taxon>
        <taxon>Candidatus Marinarcus</taxon>
    </lineage>
</organism>
<feature type="region of interest" description="Disordered" evidence="1">
    <location>
        <begin position="1"/>
        <end position="132"/>
    </location>
</feature>
<evidence type="ECO:0000313" key="2">
    <source>
        <dbReference type="EMBL" id="RXJ56247.1"/>
    </source>
</evidence>
<proteinExistence type="predicted"/>
<dbReference type="SUPFAM" id="SSF75708">
    <property type="entry name" value="Chemotaxis phosphatase CheZ"/>
    <property type="match status" value="1"/>
</dbReference>
<evidence type="ECO:0000256" key="1">
    <source>
        <dbReference type="SAM" id="MobiDB-lite"/>
    </source>
</evidence>
<reference evidence="2 3" key="1">
    <citation type="submission" date="2017-10" db="EMBL/GenBank/DDBJ databases">
        <title>Genomics of the genus Arcobacter.</title>
        <authorList>
            <person name="Perez-Cataluna A."/>
            <person name="Figueras M.J."/>
        </authorList>
    </citation>
    <scope>NUCLEOTIDE SEQUENCE [LARGE SCALE GENOMIC DNA]</scope>
    <source>
        <strain evidence="2 3">CECT 8987</strain>
    </source>
</reference>
<dbReference type="OrthoDB" id="5347695at2"/>
<dbReference type="AlphaFoldDB" id="A0A4Q0XPS1"/>